<dbReference type="STRING" id="278938.A0A4Z1JYA6"/>
<sequence>MDALSEAKTAGQLMLQRISQDDNTQDDYPTQSIFDRPESREENGWTIKIDRQEVSSAFHNLEHIRKITKSNFGENWEGILTKHFGKADSTLGQTTGEEDGHFYYAMNAKDGIIISIDSKSPYFTKQSKAIVTGEPVDNVSATTLQTWSDITYLSWHEECTKTSTPLKNLKHIIRSHITNSETLSVITEILEEEKIIFPPNGLSVEINDSKGYGAALLGTPNGKGIGWLLAQHKNQLGNAKIVSVEIFHSFQVGFFDCDEETGELIVRKEKMRGAEEPRDRLNLDFTIQCG</sequence>
<name>A0A4Z1JYA6_9HELO</name>
<accession>A0A4Z1JYA6</accession>
<dbReference type="EMBL" id="PQXM01000320">
    <property type="protein sequence ID" value="TGO73897.1"/>
    <property type="molecule type" value="Genomic_DNA"/>
</dbReference>
<gene>
    <name evidence="2" type="ORF">BELL_0322g00010</name>
</gene>
<evidence type="ECO:0000313" key="3">
    <source>
        <dbReference type="Proteomes" id="UP000297229"/>
    </source>
</evidence>
<evidence type="ECO:0000313" key="2">
    <source>
        <dbReference type="EMBL" id="TGO73897.1"/>
    </source>
</evidence>
<keyword evidence="3" id="KW-1185">Reference proteome</keyword>
<evidence type="ECO:0000256" key="1">
    <source>
        <dbReference type="SAM" id="MobiDB-lite"/>
    </source>
</evidence>
<proteinExistence type="predicted"/>
<feature type="region of interest" description="Disordered" evidence="1">
    <location>
        <begin position="16"/>
        <end position="41"/>
    </location>
</feature>
<dbReference type="AlphaFoldDB" id="A0A4Z1JYA6"/>
<organism evidence="2 3">
    <name type="scientific">Botrytis elliptica</name>
    <dbReference type="NCBI Taxonomy" id="278938"/>
    <lineage>
        <taxon>Eukaryota</taxon>
        <taxon>Fungi</taxon>
        <taxon>Dikarya</taxon>
        <taxon>Ascomycota</taxon>
        <taxon>Pezizomycotina</taxon>
        <taxon>Leotiomycetes</taxon>
        <taxon>Helotiales</taxon>
        <taxon>Sclerotiniaceae</taxon>
        <taxon>Botrytis</taxon>
    </lineage>
</organism>
<protein>
    <submittedName>
        <fullName evidence="2">Uncharacterized protein</fullName>
    </submittedName>
</protein>
<dbReference type="Proteomes" id="UP000297229">
    <property type="component" value="Unassembled WGS sequence"/>
</dbReference>
<reference evidence="2 3" key="1">
    <citation type="submission" date="2017-12" db="EMBL/GenBank/DDBJ databases">
        <title>Comparative genomics of Botrytis spp.</title>
        <authorList>
            <person name="Valero-Jimenez C.A."/>
            <person name="Tapia P."/>
            <person name="Veloso J."/>
            <person name="Silva-Moreno E."/>
            <person name="Staats M."/>
            <person name="Valdes J.H."/>
            <person name="Van Kan J.A.L."/>
        </authorList>
    </citation>
    <scope>NUCLEOTIDE SEQUENCE [LARGE SCALE GENOMIC DNA]</scope>
    <source>
        <strain evidence="2 3">Be9601</strain>
    </source>
</reference>
<feature type="compositionally biased region" description="Polar residues" evidence="1">
    <location>
        <begin position="17"/>
        <end position="33"/>
    </location>
</feature>
<comment type="caution">
    <text evidence="2">The sequence shown here is derived from an EMBL/GenBank/DDBJ whole genome shotgun (WGS) entry which is preliminary data.</text>
</comment>